<keyword evidence="1" id="KW-0732">Signal</keyword>
<accession>A0AA88AAK6</accession>
<dbReference type="Proteomes" id="UP001187192">
    <property type="component" value="Unassembled WGS sequence"/>
</dbReference>
<dbReference type="PANTHER" id="PTHR35104">
    <property type="entry name" value="OS03G0807000 PROTEIN"/>
    <property type="match status" value="1"/>
</dbReference>
<evidence type="ECO:0000256" key="1">
    <source>
        <dbReference type="SAM" id="SignalP"/>
    </source>
</evidence>
<sequence>MVFNSLLVVSVAHTSAEAWQWLACLPERLSSQQLLDLVLCFPLQQLGRLALCIWTFLCVPPPDSFYSYSYSSDDDSDDSSSSSSSSAAAVVYDHHYYNEHSD</sequence>
<comment type="caution">
    <text evidence="2">The sequence shown here is derived from an EMBL/GenBank/DDBJ whole genome shotgun (WGS) entry which is preliminary data.</text>
</comment>
<organism evidence="2 3">
    <name type="scientific">Ficus carica</name>
    <name type="common">Common fig</name>
    <dbReference type="NCBI Taxonomy" id="3494"/>
    <lineage>
        <taxon>Eukaryota</taxon>
        <taxon>Viridiplantae</taxon>
        <taxon>Streptophyta</taxon>
        <taxon>Embryophyta</taxon>
        <taxon>Tracheophyta</taxon>
        <taxon>Spermatophyta</taxon>
        <taxon>Magnoliopsida</taxon>
        <taxon>eudicotyledons</taxon>
        <taxon>Gunneridae</taxon>
        <taxon>Pentapetalae</taxon>
        <taxon>rosids</taxon>
        <taxon>fabids</taxon>
        <taxon>Rosales</taxon>
        <taxon>Moraceae</taxon>
        <taxon>Ficeae</taxon>
        <taxon>Ficus</taxon>
    </lineage>
</organism>
<evidence type="ECO:0000313" key="2">
    <source>
        <dbReference type="EMBL" id="GMN49697.1"/>
    </source>
</evidence>
<dbReference type="AlphaFoldDB" id="A0AA88AAK6"/>
<keyword evidence="3" id="KW-1185">Reference proteome</keyword>
<name>A0AA88AAK6_FICCA</name>
<dbReference type="Gramene" id="FCD_00024352-RA">
    <property type="protein sequence ID" value="FCD_00024352-RA:cds"/>
    <property type="gene ID" value="FCD_00024352"/>
</dbReference>
<gene>
    <name evidence="2" type="ORF">TIFTF001_018865</name>
</gene>
<feature type="signal peptide" evidence="1">
    <location>
        <begin position="1"/>
        <end position="18"/>
    </location>
</feature>
<reference evidence="2" key="1">
    <citation type="submission" date="2023-07" db="EMBL/GenBank/DDBJ databases">
        <title>draft genome sequence of fig (Ficus carica).</title>
        <authorList>
            <person name="Takahashi T."/>
            <person name="Nishimura K."/>
        </authorList>
    </citation>
    <scope>NUCLEOTIDE SEQUENCE</scope>
</reference>
<dbReference type="PANTHER" id="PTHR35104:SF6">
    <property type="entry name" value="PROTEIN, PUTATIVE-RELATED"/>
    <property type="match status" value="1"/>
</dbReference>
<dbReference type="EMBL" id="BTGU01000031">
    <property type="protein sequence ID" value="GMN49697.1"/>
    <property type="molecule type" value="Genomic_DNA"/>
</dbReference>
<protein>
    <submittedName>
        <fullName evidence="2">Uncharacterized protein</fullName>
    </submittedName>
</protein>
<evidence type="ECO:0000313" key="3">
    <source>
        <dbReference type="Proteomes" id="UP001187192"/>
    </source>
</evidence>
<proteinExistence type="predicted"/>
<feature type="chain" id="PRO_5041700111" evidence="1">
    <location>
        <begin position="19"/>
        <end position="102"/>
    </location>
</feature>